<keyword evidence="1" id="KW-0472">Membrane</keyword>
<dbReference type="AlphaFoldDB" id="D5ADL2"/>
<sequence>MEMGMRLFCLRIHPRHLSFLLTLINWLSLLVCIQGCMSMRRVGMSMHIAGQDGTRDSSEAEIDSNLLIIYFVRVLPVVCQLLLKSILIRYQ</sequence>
<keyword evidence="1" id="KW-1133">Transmembrane helix</keyword>
<name>D5ADL2_PICSI</name>
<feature type="transmembrane region" description="Helical" evidence="1">
    <location>
        <begin position="66"/>
        <end position="83"/>
    </location>
</feature>
<reference evidence="2" key="1">
    <citation type="submission" date="2010-04" db="EMBL/GenBank/DDBJ databases">
        <authorList>
            <person name="Reid K.E."/>
            <person name="Liao N."/>
            <person name="Chan S."/>
            <person name="Docking R."/>
            <person name="Taylor G."/>
            <person name="Moore R."/>
            <person name="Mayo M."/>
            <person name="Munro S."/>
            <person name="King J."/>
            <person name="Yanchuk A."/>
            <person name="Holt R."/>
            <person name="Jones S."/>
            <person name="Marra M."/>
            <person name="Ritland C.E."/>
            <person name="Ritland K."/>
            <person name="Bohlmann J."/>
        </authorList>
    </citation>
    <scope>NUCLEOTIDE SEQUENCE</scope>
    <source>
        <tissue evidence="2">Bud</tissue>
    </source>
</reference>
<evidence type="ECO:0000313" key="2">
    <source>
        <dbReference type="EMBL" id="ADE77631.1"/>
    </source>
</evidence>
<dbReference type="EMBL" id="BT124379">
    <property type="protein sequence ID" value="ADE77631.1"/>
    <property type="molecule type" value="mRNA"/>
</dbReference>
<evidence type="ECO:0000256" key="1">
    <source>
        <dbReference type="SAM" id="Phobius"/>
    </source>
</evidence>
<protein>
    <submittedName>
        <fullName evidence="2">Uncharacterized protein</fullName>
    </submittedName>
</protein>
<organism evidence="2">
    <name type="scientific">Picea sitchensis</name>
    <name type="common">Sitka spruce</name>
    <name type="synonym">Pinus sitchensis</name>
    <dbReference type="NCBI Taxonomy" id="3332"/>
    <lineage>
        <taxon>Eukaryota</taxon>
        <taxon>Viridiplantae</taxon>
        <taxon>Streptophyta</taxon>
        <taxon>Embryophyta</taxon>
        <taxon>Tracheophyta</taxon>
        <taxon>Spermatophyta</taxon>
        <taxon>Pinopsida</taxon>
        <taxon>Pinidae</taxon>
        <taxon>Conifers I</taxon>
        <taxon>Pinales</taxon>
        <taxon>Pinaceae</taxon>
        <taxon>Picea</taxon>
    </lineage>
</organism>
<keyword evidence="1" id="KW-0812">Transmembrane</keyword>
<accession>D5ADL2</accession>
<proteinExistence type="evidence at transcript level"/>